<dbReference type="InterPro" id="IPR002925">
    <property type="entry name" value="Dienelactn_hydro"/>
</dbReference>
<keyword evidence="2" id="KW-0378">Hydrolase</keyword>
<dbReference type="Gene3D" id="3.40.50.1820">
    <property type="entry name" value="alpha/beta hydrolase"/>
    <property type="match status" value="1"/>
</dbReference>
<evidence type="ECO:0000313" key="2">
    <source>
        <dbReference type="EMBL" id="NIA71827.1"/>
    </source>
</evidence>
<dbReference type="InterPro" id="IPR029058">
    <property type="entry name" value="AB_hydrolase_fold"/>
</dbReference>
<dbReference type="PANTHER" id="PTHR46623:SF6">
    <property type="entry name" value="ALPHA_BETA-HYDROLASES SUPERFAMILY PROTEIN"/>
    <property type="match status" value="1"/>
</dbReference>
<organism evidence="2 3">
    <name type="scientific">Pelagibius litoralis</name>
    <dbReference type="NCBI Taxonomy" id="374515"/>
    <lineage>
        <taxon>Bacteria</taxon>
        <taxon>Pseudomonadati</taxon>
        <taxon>Pseudomonadota</taxon>
        <taxon>Alphaproteobacteria</taxon>
        <taxon>Rhodospirillales</taxon>
        <taxon>Rhodovibrionaceae</taxon>
        <taxon>Pelagibius</taxon>
    </lineage>
</organism>
<name>A0A967F2H2_9PROT</name>
<reference evidence="2" key="1">
    <citation type="submission" date="2020-03" db="EMBL/GenBank/DDBJ databases">
        <title>Genome of Pelagibius litoralis DSM 21314T.</title>
        <authorList>
            <person name="Wang G."/>
        </authorList>
    </citation>
    <scope>NUCLEOTIDE SEQUENCE</scope>
    <source>
        <strain evidence="2">DSM 21314</strain>
    </source>
</reference>
<dbReference type="GO" id="GO:0016787">
    <property type="term" value="F:hydrolase activity"/>
    <property type="evidence" value="ECO:0007669"/>
    <property type="project" value="UniProtKB-KW"/>
</dbReference>
<keyword evidence="3" id="KW-1185">Reference proteome</keyword>
<dbReference type="InterPro" id="IPR051049">
    <property type="entry name" value="Dienelactone_hydrolase-like"/>
</dbReference>
<accession>A0A967F2H2</accession>
<comment type="caution">
    <text evidence="2">The sequence shown here is derived from an EMBL/GenBank/DDBJ whole genome shotgun (WGS) entry which is preliminary data.</text>
</comment>
<dbReference type="EMBL" id="JAAQPH010000027">
    <property type="protein sequence ID" value="NIA71827.1"/>
    <property type="molecule type" value="Genomic_DNA"/>
</dbReference>
<dbReference type="Pfam" id="PF01738">
    <property type="entry name" value="DLH"/>
    <property type="match status" value="1"/>
</dbReference>
<dbReference type="RefSeq" id="WP_167230087.1">
    <property type="nucleotide sequence ID" value="NZ_JAAQPH010000027.1"/>
</dbReference>
<dbReference type="PANTHER" id="PTHR46623">
    <property type="entry name" value="CARBOXYMETHYLENEBUTENOLIDASE-RELATED"/>
    <property type="match status" value="1"/>
</dbReference>
<dbReference type="PROSITE" id="PS51318">
    <property type="entry name" value="TAT"/>
    <property type="match status" value="1"/>
</dbReference>
<evidence type="ECO:0000313" key="3">
    <source>
        <dbReference type="Proteomes" id="UP000761264"/>
    </source>
</evidence>
<gene>
    <name evidence="2" type="ORF">HBA54_24835</name>
</gene>
<dbReference type="InterPro" id="IPR006311">
    <property type="entry name" value="TAT_signal"/>
</dbReference>
<sequence length="255" mass="26975">MPNVARRQVLTSLAGIPLATILANPQLARAAAAGLEEVSITTEGGRKVTAALAVPEKTPAGTIVVIHEWWGLNDQIKTVAAEYAKEGFVALAVDLYGGKVADQPDGARALMQATDSDEATDSLKSWIAWLKKHPSSTGKVGTVGFCFGGGWSLNASIAAPVDATVVYYGRVNRPAADLKNLAGPVLGHFGTEDGFIDEAMVGGFEAEMAKAGKPFENHWYVANHAFANPSSARYDEEDAALAWSRTLAFFKKNLG</sequence>
<dbReference type="SUPFAM" id="SSF53474">
    <property type="entry name" value="alpha/beta-Hydrolases"/>
    <property type="match status" value="1"/>
</dbReference>
<protein>
    <submittedName>
        <fullName evidence="2">Dienelactone hydrolase family protein</fullName>
    </submittedName>
</protein>
<evidence type="ECO:0000259" key="1">
    <source>
        <dbReference type="Pfam" id="PF01738"/>
    </source>
</evidence>
<proteinExistence type="predicted"/>
<dbReference type="Proteomes" id="UP000761264">
    <property type="component" value="Unassembled WGS sequence"/>
</dbReference>
<dbReference type="AlphaFoldDB" id="A0A967F2H2"/>
<feature type="domain" description="Dienelactone hydrolase" evidence="1">
    <location>
        <begin position="49"/>
        <end position="252"/>
    </location>
</feature>